<dbReference type="OrthoDB" id="6397815at2"/>
<keyword evidence="2" id="KW-0238">DNA-binding</keyword>
<gene>
    <name evidence="5" type="ORF">Sps_00997</name>
</gene>
<accession>A0A1S6HKX7</accession>
<dbReference type="STRING" id="225848.Sps_00997"/>
<organism evidence="5 6">
    <name type="scientific">Shewanella psychrophila</name>
    <dbReference type="NCBI Taxonomy" id="225848"/>
    <lineage>
        <taxon>Bacteria</taxon>
        <taxon>Pseudomonadati</taxon>
        <taxon>Pseudomonadota</taxon>
        <taxon>Gammaproteobacteria</taxon>
        <taxon>Alteromonadales</taxon>
        <taxon>Shewanellaceae</taxon>
        <taxon>Shewanella</taxon>
    </lineage>
</organism>
<protein>
    <submittedName>
        <fullName evidence="5">Transcriptional regulator, AraC family</fullName>
    </submittedName>
</protein>
<dbReference type="Gene3D" id="1.10.10.60">
    <property type="entry name" value="Homeodomain-like"/>
    <property type="match status" value="1"/>
</dbReference>
<dbReference type="GO" id="GO:0043565">
    <property type="term" value="F:sequence-specific DNA binding"/>
    <property type="evidence" value="ECO:0007669"/>
    <property type="project" value="InterPro"/>
</dbReference>
<dbReference type="Proteomes" id="UP000189545">
    <property type="component" value="Chromosome"/>
</dbReference>
<evidence type="ECO:0000259" key="4">
    <source>
        <dbReference type="PROSITE" id="PS01124"/>
    </source>
</evidence>
<dbReference type="InterPro" id="IPR009057">
    <property type="entry name" value="Homeodomain-like_sf"/>
</dbReference>
<dbReference type="PANTHER" id="PTHR43280:SF13">
    <property type="entry name" value="HTH-TYPE TRANSCRIPTIONAL ACTIVATOR RHAR"/>
    <property type="match status" value="1"/>
</dbReference>
<dbReference type="Pfam" id="PF12833">
    <property type="entry name" value="HTH_18"/>
    <property type="match status" value="1"/>
</dbReference>
<dbReference type="KEGG" id="spsw:Sps_00997"/>
<evidence type="ECO:0000256" key="3">
    <source>
        <dbReference type="ARBA" id="ARBA00023163"/>
    </source>
</evidence>
<dbReference type="PANTHER" id="PTHR43280">
    <property type="entry name" value="ARAC-FAMILY TRANSCRIPTIONAL REGULATOR"/>
    <property type="match status" value="1"/>
</dbReference>
<name>A0A1S6HKX7_9GAMM</name>
<dbReference type="SUPFAM" id="SSF46689">
    <property type="entry name" value="Homeodomain-like"/>
    <property type="match status" value="1"/>
</dbReference>
<evidence type="ECO:0000313" key="5">
    <source>
        <dbReference type="EMBL" id="AQS36186.1"/>
    </source>
</evidence>
<dbReference type="PROSITE" id="PS01124">
    <property type="entry name" value="HTH_ARAC_FAMILY_2"/>
    <property type="match status" value="1"/>
</dbReference>
<evidence type="ECO:0000313" key="6">
    <source>
        <dbReference type="Proteomes" id="UP000189545"/>
    </source>
</evidence>
<dbReference type="EMBL" id="CP014782">
    <property type="protein sequence ID" value="AQS36186.1"/>
    <property type="molecule type" value="Genomic_DNA"/>
</dbReference>
<dbReference type="AlphaFoldDB" id="A0A1S6HKX7"/>
<evidence type="ECO:0000256" key="1">
    <source>
        <dbReference type="ARBA" id="ARBA00023015"/>
    </source>
</evidence>
<dbReference type="RefSeq" id="WP_077751510.1">
    <property type="nucleotide sequence ID" value="NZ_CP014782.1"/>
</dbReference>
<dbReference type="GO" id="GO:0003700">
    <property type="term" value="F:DNA-binding transcription factor activity"/>
    <property type="evidence" value="ECO:0007669"/>
    <property type="project" value="InterPro"/>
</dbReference>
<keyword evidence="3" id="KW-0804">Transcription</keyword>
<dbReference type="InterPro" id="IPR018060">
    <property type="entry name" value="HTH_AraC"/>
</dbReference>
<sequence>MSEIQIVLFRQAGNINYQGNTLAIASDQLVVTTGEARVSKADRGTRLNLFCYPGELHALYHEVVDLICPCDHIKPFNIIPIKVMPVFAELSNVIEQLNGNRSLLMKFIFIYCLGMDNQYFSGLLRYFLAHNNKMLSYLENNFMQPWSVTRFAEDLEIEVRKLNFFFYKNYGVSAKQWLLERRLNYARQQLLETEKKVTDIAVDSGFSNHSHFTESFKKRYLCSPKIMRSTLA</sequence>
<keyword evidence="1" id="KW-0805">Transcription regulation</keyword>
<feature type="domain" description="HTH araC/xylS-type" evidence="4">
    <location>
        <begin position="132"/>
        <end position="230"/>
    </location>
</feature>
<reference evidence="5 6" key="1">
    <citation type="submission" date="2016-03" db="EMBL/GenBank/DDBJ databases">
        <title>Complete genome sequence of Shewanella psychrophila WP2, a deep sea bacterium isolated from west Pacific sediment.</title>
        <authorList>
            <person name="Xu G."/>
            <person name="Jian H."/>
        </authorList>
    </citation>
    <scope>NUCLEOTIDE SEQUENCE [LARGE SCALE GENOMIC DNA]</scope>
    <source>
        <strain evidence="5 6">WP2</strain>
    </source>
</reference>
<keyword evidence="6" id="KW-1185">Reference proteome</keyword>
<proteinExistence type="predicted"/>
<dbReference type="SMART" id="SM00342">
    <property type="entry name" value="HTH_ARAC"/>
    <property type="match status" value="1"/>
</dbReference>
<evidence type="ECO:0000256" key="2">
    <source>
        <dbReference type="ARBA" id="ARBA00023125"/>
    </source>
</evidence>